<dbReference type="KEGG" id="dno:DNO_0374"/>
<dbReference type="Proteomes" id="UP000000248">
    <property type="component" value="Chromosome"/>
</dbReference>
<organism evidence="1 2">
    <name type="scientific">Dichelobacter nodosus (strain VCS1703A)</name>
    <dbReference type="NCBI Taxonomy" id="246195"/>
    <lineage>
        <taxon>Bacteria</taxon>
        <taxon>Pseudomonadati</taxon>
        <taxon>Pseudomonadota</taxon>
        <taxon>Gammaproteobacteria</taxon>
        <taxon>Cardiobacteriales</taxon>
        <taxon>Cardiobacteriaceae</taxon>
        <taxon>Dichelobacter</taxon>
    </lineage>
</organism>
<evidence type="ECO:0008006" key="3">
    <source>
        <dbReference type="Google" id="ProtNLM"/>
    </source>
</evidence>
<evidence type="ECO:0000313" key="1">
    <source>
        <dbReference type="EMBL" id="ABQ13456.1"/>
    </source>
</evidence>
<dbReference type="AlphaFoldDB" id="A5EW00"/>
<protein>
    <recommendedName>
        <fullName evidence="3">DUF4398 domain-containing protein</fullName>
    </recommendedName>
</protein>
<dbReference type="HOGENOM" id="CLU_1445538_0_0_6"/>
<accession>A5EW00</accession>
<proteinExistence type="predicted"/>
<name>A5EW00_DICNV</name>
<dbReference type="STRING" id="246195.DNO_0374"/>
<keyword evidence="2" id="KW-1185">Reference proteome</keyword>
<sequence length="187" mass="21126">MQYDCANSAYICSKIPLWEKSPRRLYKESNAGFFCLRRTVVFHALAYYVGAGAKDALIRHPLHLFYRLRLKIRIKMIFMKNFMPSSRFLCLLPLLEMMVACTTSLSSMPLQRLSEAQAAIDAAKSLATCSCPKYLTPPCSCPDLAEAEAAYQRAQKLIQQGRYHAAEIAAESALHSAQNVIRQQKNE</sequence>
<evidence type="ECO:0000313" key="2">
    <source>
        <dbReference type="Proteomes" id="UP000000248"/>
    </source>
</evidence>
<dbReference type="EMBL" id="CP000513">
    <property type="protein sequence ID" value="ABQ13456.1"/>
    <property type="molecule type" value="Genomic_DNA"/>
</dbReference>
<gene>
    <name evidence="1" type="ordered locus">DNO_0374</name>
</gene>
<reference evidence="1 2" key="1">
    <citation type="journal article" date="2007" name="Nat. Biotechnol.">
        <title>Genome sequence and identification of candidate vaccine antigens from the animal pathogen Dichelobacter nodosus.</title>
        <authorList>
            <person name="Myers G.S."/>
            <person name="Parker D."/>
            <person name="Al-Hasani K."/>
            <person name="Kennan R.M."/>
            <person name="Seemann T."/>
            <person name="Ren Q."/>
            <person name="Badger J.H."/>
            <person name="Selengut J.D."/>
            <person name="Deboy R.T."/>
            <person name="Tettelin H."/>
            <person name="Boyce J.D."/>
            <person name="McCarl V.P."/>
            <person name="Han X."/>
            <person name="Nelson W.C."/>
            <person name="Madupu R."/>
            <person name="Mohamoud Y."/>
            <person name="Holley T."/>
            <person name="Fedorova N."/>
            <person name="Khouri H."/>
            <person name="Bottomley S.P."/>
            <person name="Whittington R.J."/>
            <person name="Adler B."/>
            <person name="Songer J.G."/>
            <person name="Rood J.I."/>
            <person name="Paulsen I.T."/>
        </authorList>
    </citation>
    <scope>NUCLEOTIDE SEQUENCE [LARGE SCALE GENOMIC DNA]</scope>
    <source>
        <strain evidence="1 2">VCS1703A</strain>
    </source>
</reference>